<dbReference type="GO" id="GO:0061564">
    <property type="term" value="P:axon development"/>
    <property type="evidence" value="ECO:0007669"/>
    <property type="project" value="TreeGrafter"/>
</dbReference>
<evidence type="ECO:0000256" key="2">
    <source>
        <dbReference type="ARBA" id="ARBA00022473"/>
    </source>
</evidence>
<dbReference type="GO" id="GO:0007423">
    <property type="term" value="P:sensory organ development"/>
    <property type="evidence" value="ECO:0007669"/>
    <property type="project" value="TreeGrafter"/>
</dbReference>
<dbReference type="SUPFAM" id="SSF47459">
    <property type="entry name" value="HLH, helix-loop-helix DNA-binding domain"/>
    <property type="match status" value="1"/>
</dbReference>
<dbReference type="GO" id="GO:0070888">
    <property type="term" value="F:E-box binding"/>
    <property type="evidence" value="ECO:0007669"/>
    <property type="project" value="TreeGrafter"/>
</dbReference>
<proteinExistence type="predicted"/>
<dbReference type="FunFam" id="4.10.280.10:FF:000025">
    <property type="entry name" value="protein atonal homolog 7"/>
    <property type="match status" value="1"/>
</dbReference>
<keyword evidence="7" id="KW-0539">Nucleus</keyword>
<keyword evidence="3" id="KW-0221">Differentiation</keyword>
<dbReference type="SMART" id="SM00353">
    <property type="entry name" value="HLH"/>
    <property type="match status" value="1"/>
</dbReference>
<feature type="domain" description="BHLH" evidence="9">
    <location>
        <begin position="320"/>
        <end position="372"/>
    </location>
</feature>
<evidence type="ECO:0000313" key="11">
    <source>
        <dbReference type="Proteomes" id="UP000735302"/>
    </source>
</evidence>
<feature type="region of interest" description="Disordered" evidence="8">
    <location>
        <begin position="71"/>
        <end position="90"/>
    </location>
</feature>
<keyword evidence="4" id="KW-0524">Neurogenesis</keyword>
<dbReference type="GO" id="GO:0005634">
    <property type="term" value="C:nucleus"/>
    <property type="evidence" value="ECO:0007669"/>
    <property type="project" value="UniProtKB-SubCell"/>
</dbReference>
<evidence type="ECO:0000256" key="1">
    <source>
        <dbReference type="ARBA" id="ARBA00004123"/>
    </source>
</evidence>
<dbReference type="EMBL" id="BLXT01007365">
    <property type="protein sequence ID" value="GFO38808.1"/>
    <property type="molecule type" value="Genomic_DNA"/>
</dbReference>
<dbReference type="InterPro" id="IPR050359">
    <property type="entry name" value="bHLH_transcription_factors"/>
</dbReference>
<name>A0AAV4D3W1_9GAST</name>
<dbReference type="InterPro" id="IPR011598">
    <property type="entry name" value="bHLH_dom"/>
</dbReference>
<reference evidence="10 11" key="1">
    <citation type="journal article" date="2021" name="Elife">
        <title>Chloroplast acquisition without the gene transfer in kleptoplastic sea slugs, Plakobranchus ocellatus.</title>
        <authorList>
            <person name="Maeda T."/>
            <person name="Takahashi S."/>
            <person name="Yoshida T."/>
            <person name="Shimamura S."/>
            <person name="Takaki Y."/>
            <person name="Nagai Y."/>
            <person name="Toyoda A."/>
            <person name="Suzuki Y."/>
            <person name="Arimoto A."/>
            <person name="Ishii H."/>
            <person name="Satoh N."/>
            <person name="Nishiyama T."/>
            <person name="Hasebe M."/>
            <person name="Maruyama T."/>
            <person name="Minagawa J."/>
            <person name="Obokata J."/>
            <person name="Shigenobu S."/>
        </authorList>
    </citation>
    <scope>NUCLEOTIDE SEQUENCE [LARGE SCALE GENOMIC DNA]</scope>
</reference>
<evidence type="ECO:0000313" key="10">
    <source>
        <dbReference type="EMBL" id="GFO38808.1"/>
    </source>
</evidence>
<dbReference type="Pfam" id="PF00010">
    <property type="entry name" value="HLH"/>
    <property type="match status" value="1"/>
</dbReference>
<evidence type="ECO:0000256" key="4">
    <source>
        <dbReference type="ARBA" id="ARBA00022902"/>
    </source>
</evidence>
<feature type="compositionally biased region" description="Pro residues" evidence="8">
    <location>
        <begin position="230"/>
        <end position="242"/>
    </location>
</feature>
<feature type="region of interest" description="Disordered" evidence="8">
    <location>
        <begin position="275"/>
        <end position="320"/>
    </location>
</feature>
<dbReference type="GO" id="GO:0046983">
    <property type="term" value="F:protein dimerization activity"/>
    <property type="evidence" value="ECO:0007669"/>
    <property type="project" value="InterPro"/>
</dbReference>
<evidence type="ECO:0000256" key="7">
    <source>
        <dbReference type="ARBA" id="ARBA00023242"/>
    </source>
</evidence>
<keyword evidence="5" id="KW-0805">Transcription regulation</keyword>
<dbReference type="GO" id="GO:0045944">
    <property type="term" value="P:positive regulation of transcription by RNA polymerase II"/>
    <property type="evidence" value="ECO:0007669"/>
    <property type="project" value="TreeGrafter"/>
</dbReference>
<evidence type="ECO:0000256" key="5">
    <source>
        <dbReference type="ARBA" id="ARBA00023015"/>
    </source>
</evidence>
<dbReference type="PANTHER" id="PTHR19290:SF162">
    <property type="entry name" value="TRANSCRIPTION FACTOR ATOH7"/>
    <property type="match status" value="1"/>
</dbReference>
<sequence>MDREVPASWPALLNLDPMEKYTRGDDTLTDRSDKTQDDITNYFSHYAAPALPFPSMLSFSEDLASFESGFRSTVDNPHSDSDATPSTPLTPYQGSTMQHFLFPDVPDMHPNDLKFQHQPQHSHVHSCANQQQLTMLFPRQCENHSDLPVNKNSTLQAHNITELPTSKDPLTFSTNRNTKDDFAFNGNSEFAGGKFVVTSASSFFFKKPTATSCTPSLQKKRQSQLQIKPPSRPLQPILPSPPKSLNNLNNVSFDSAQPLQPLTYPLPLLELPSKKRVSKKSSKTKEKGLEAAPVKKTAAQANKNERTLPRSVSPSEVQKKRRLAANARERKRMRSLNTAFDRLRQVIPSAGEDQELSKYDTLQMAQTYINTLKELLDGDPIDFQDDSNNSGIKT</sequence>
<keyword evidence="11" id="KW-1185">Reference proteome</keyword>
<keyword evidence="6" id="KW-0804">Transcription</keyword>
<feature type="compositionally biased region" description="Low complexity" evidence="8">
    <location>
        <begin position="243"/>
        <end position="252"/>
    </location>
</feature>
<dbReference type="CDD" id="cd19715">
    <property type="entry name" value="bHLH_TS_amos_like"/>
    <property type="match status" value="1"/>
</dbReference>
<dbReference type="PROSITE" id="PS50888">
    <property type="entry name" value="BHLH"/>
    <property type="match status" value="1"/>
</dbReference>
<dbReference type="GO" id="GO:0000981">
    <property type="term" value="F:DNA-binding transcription factor activity, RNA polymerase II-specific"/>
    <property type="evidence" value="ECO:0007669"/>
    <property type="project" value="TreeGrafter"/>
</dbReference>
<evidence type="ECO:0000256" key="8">
    <source>
        <dbReference type="SAM" id="MobiDB-lite"/>
    </source>
</evidence>
<evidence type="ECO:0000259" key="9">
    <source>
        <dbReference type="PROSITE" id="PS50888"/>
    </source>
</evidence>
<dbReference type="Gene3D" id="4.10.280.10">
    <property type="entry name" value="Helix-loop-helix DNA-binding domain"/>
    <property type="match status" value="1"/>
</dbReference>
<gene>
    <name evidence="10" type="ORF">PoB_006531300</name>
</gene>
<protein>
    <submittedName>
        <fullName evidence="10">Protein atonal homolog 1</fullName>
    </submittedName>
</protein>
<dbReference type="AlphaFoldDB" id="A0AAV4D3W1"/>
<dbReference type="InterPro" id="IPR036638">
    <property type="entry name" value="HLH_DNA-bd_sf"/>
</dbReference>
<evidence type="ECO:0000256" key="3">
    <source>
        <dbReference type="ARBA" id="ARBA00022782"/>
    </source>
</evidence>
<dbReference type="Proteomes" id="UP000735302">
    <property type="component" value="Unassembled WGS sequence"/>
</dbReference>
<keyword evidence="2" id="KW-0217">Developmental protein</keyword>
<comment type="caution">
    <text evidence="10">The sequence shown here is derived from an EMBL/GenBank/DDBJ whole genome shotgun (WGS) entry which is preliminary data.</text>
</comment>
<organism evidence="10 11">
    <name type="scientific">Plakobranchus ocellatus</name>
    <dbReference type="NCBI Taxonomy" id="259542"/>
    <lineage>
        <taxon>Eukaryota</taxon>
        <taxon>Metazoa</taxon>
        <taxon>Spiralia</taxon>
        <taxon>Lophotrochozoa</taxon>
        <taxon>Mollusca</taxon>
        <taxon>Gastropoda</taxon>
        <taxon>Heterobranchia</taxon>
        <taxon>Euthyneura</taxon>
        <taxon>Panpulmonata</taxon>
        <taxon>Sacoglossa</taxon>
        <taxon>Placobranchoidea</taxon>
        <taxon>Plakobranchidae</taxon>
        <taxon>Plakobranchus</taxon>
    </lineage>
</organism>
<evidence type="ECO:0000256" key="6">
    <source>
        <dbReference type="ARBA" id="ARBA00023163"/>
    </source>
</evidence>
<accession>A0AAV4D3W1</accession>
<feature type="region of interest" description="Disordered" evidence="8">
    <location>
        <begin position="210"/>
        <end position="252"/>
    </location>
</feature>
<comment type="subcellular location">
    <subcellularLocation>
        <location evidence="1">Nucleus</location>
    </subcellularLocation>
</comment>
<dbReference type="PANTHER" id="PTHR19290">
    <property type="entry name" value="BASIC HELIX-LOOP-HELIX PROTEIN NEUROGENIN-RELATED"/>
    <property type="match status" value="1"/>
</dbReference>